<proteinExistence type="predicted"/>
<evidence type="ECO:0000256" key="1">
    <source>
        <dbReference type="ARBA" id="ARBA00022729"/>
    </source>
</evidence>
<evidence type="ECO:0000313" key="3">
    <source>
        <dbReference type="EMBL" id="GLS25474.1"/>
    </source>
</evidence>
<dbReference type="AlphaFoldDB" id="A0AA37WL13"/>
<keyword evidence="4" id="KW-1185">Reference proteome</keyword>
<comment type="caution">
    <text evidence="3">The sequence shown here is derived from an EMBL/GenBank/DDBJ whole genome shotgun (WGS) entry which is preliminary data.</text>
</comment>
<dbReference type="SUPFAM" id="SSF53474">
    <property type="entry name" value="alpha/beta-Hydrolases"/>
    <property type="match status" value="1"/>
</dbReference>
<evidence type="ECO:0000313" key="4">
    <source>
        <dbReference type="Proteomes" id="UP001156870"/>
    </source>
</evidence>
<reference evidence="3 4" key="1">
    <citation type="journal article" date="2014" name="Int. J. Syst. Evol. Microbiol.">
        <title>Complete genome sequence of Corynebacterium casei LMG S-19264T (=DSM 44701T), isolated from a smear-ripened cheese.</title>
        <authorList>
            <consortium name="US DOE Joint Genome Institute (JGI-PGF)"/>
            <person name="Walter F."/>
            <person name="Albersmeier A."/>
            <person name="Kalinowski J."/>
            <person name="Ruckert C."/>
        </authorList>
    </citation>
    <scope>NUCLEOTIDE SEQUENCE [LARGE SCALE GENOMIC DNA]</scope>
    <source>
        <strain evidence="3 4">NBRC 110095</strain>
    </source>
</reference>
<dbReference type="Pfam" id="PF13205">
    <property type="entry name" value="Big_5"/>
    <property type="match status" value="1"/>
</dbReference>
<evidence type="ECO:0000259" key="2">
    <source>
        <dbReference type="Pfam" id="PF13205"/>
    </source>
</evidence>
<dbReference type="InterPro" id="IPR032812">
    <property type="entry name" value="SbsA_Ig"/>
</dbReference>
<feature type="domain" description="SbsA Ig-like" evidence="2">
    <location>
        <begin position="119"/>
        <end position="211"/>
    </location>
</feature>
<dbReference type="InterPro" id="IPR029058">
    <property type="entry name" value="AB_hydrolase_fold"/>
</dbReference>
<dbReference type="Gene3D" id="3.40.50.1820">
    <property type="entry name" value="alpha/beta hydrolase"/>
    <property type="match status" value="1"/>
</dbReference>
<name>A0AA37WL13_9GAMM</name>
<dbReference type="RefSeq" id="WP_232592022.1">
    <property type="nucleotide sequence ID" value="NZ_BSPD01000030.1"/>
</dbReference>
<protein>
    <submittedName>
        <fullName evidence="3">Lipase</fullName>
    </submittedName>
</protein>
<dbReference type="EMBL" id="BSPD01000030">
    <property type="protein sequence ID" value="GLS25474.1"/>
    <property type="molecule type" value="Genomic_DNA"/>
</dbReference>
<organism evidence="3 4">
    <name type="scientific">Marinibactrum halimedae</name>
    <dbReference type="NCBI Taxonomy" id="1444977"/>
    <lineage>
        <taxon>Bacteria</taxon>
        <taxon>Pseudomonadati</taxon>
        <taxon>Pseudomonadota</taxon>
        <taxon>Gammaproteobacteria</taxon>
        <taxon>Cellvibrionales</taxon>
        <taxon>Cellvibrionaceae</taxon>
        <taxon>Marinibactrum</taxon>
    </lineage>
</organism>
<keyword evidence="1" id="KW-0732">Signal</keyword>
<sequence>MTLYSRLTQTLSDTSGTPFTTRKYNTNRKYNTTLKYTAPKLLACAIATSLLVACGGSDVESSAPEVPVASTDSDAPSAVFNLATRSFPLAIDLYGFDDDGTISLDDNSNPVTIGLNQIDGFSTTSAIDIYFEAELNPDTVAAFGNVLLINAATGIPAPIQAQALTLGSGEPIIRINPTMPLDSSTQYLVVLGDSIQTSSGESIDMPEDFKFAASSDLSSSDPTDSTIQALSAIQAWIAAGENTLSSANSPDGLALAYTFTTASNTTLTSVASSSEHVAPRTINWIDLDGGANNTIGGAPFFADAAGDTVTMVYQGQIALPQYMGELNTNPALDPFWTNANGNISGTNPLPEMVATEYAPIMITLPGDYSAGGGNDCTLLPSYPVAVFVHGITSNRSASLNWAQALASNACTATVVIDHPLHGMAPLSTDRNGNPVISTLTSILSVNAAEFATNGTSSPWAATVGALLQGGDTTFANLAERHDNVTRDATGARVSMTFGDTVETSAGQSGDNFINLINFARARDNLRQAALDQFNVLASLQTISINGKGLNTDSVSIIGHSLGGIVATSVTAAVNSDTAQAANDQLPQIQNLIVGNPGGQITKLLENSPAFGPTVVGGLAAAGVTQGTSSYESFLQVLQAMLDTADAIASPGLNGTPTLMYEMVGGAAIASGASLSDGLQALFSGIYPPDHTVPNFSYFGVEDSMNPYGGGIADAIGLTSGLTTAFSPLAGSTPLSEVLGLEVVNQSNTTPTSTALVVKMQSGTHSTFAANDDMAAFAEIIGQSLTFMNGAFTVTNTSVLAE</sequence>
<accession>A0AA37WL13</accession>
<gene>
    <name evidence="3" type="ORF">GCM10007877_11880</name>
</gene>
<dbReference type="Proteomes" id="UP001156870">
    <property type="component" value="Unassembled WGS sequence"/>
</dbReference>